<reference evidence="3 4" key="1">
    <citation type="submission" date="2018-03" db="EMBL/GenBank/DDBJ databases">
        <title>Rhodobacter veldkampii.</title>
        <authorList>
            <person name="Meyer T.E."/>
            <person name="Miller S."/>
            <person name="Lodha T."/>
            <person name="Gandham S."/>
            <person name="Chintalapati S."/>
            <person name="Chintalapati V.R."/>
        </authorList>
    </citation>
    <scope>NUCLEOTIDE SEQUENCE [LARGE SCALE GENOMIC DNA]</scope>
    <source>
        <strain evidence="3 4">DSM 11550</strain>
    </source>
</reference>
<evidence type="ECO:0000313" key="4">
    <source>
        <dbReference type="Proteomes" id="UP000241899"/>
    </source>
</evidence>
<keyword evidence="2" id="KW-0732">Signal</keyword>
<comment type="caution">
    <text evidence="3">The sequence shown here is derived from an EMBL/GenBank/DDBJ whole genome shotgun (WGS) entry which is preliminary data.</text>
</comment>
<evidence type="ECO:0000256" key="1">
    <source>
        <dbReference type="SAM" id="MobiDB-lite"/>
    </source>
</evidence>
<dbReference type="RefSeq" id="WP_107325429.1">
    <property type="nucleotide sequence ID" value="NZ_NHSP01000038.1"/>
</dbReference>
<keyword evidence="4" id="KW-1185">Reference proteome</keyword>
<organism evidence="3 4">
    <name type="scientific">Phaeovulum veldkampii DSM 11550</name>
    <dbReference type="NCBI Taxonomy" id="1185920"/>
    <lineage>
        <taxon>Bacteria</taxon>
        <taxon>Pseudomonadati</taxon>
        <taxon>Pseudomonadota</taxon>
        <taxon>Alphaproteobacteria</taxon>
        <taxon>Rhodobacterales</taxon>
        <taxon>Paracoccaceae</taxon>
        <taxon>Phaeovulum</taxon>
    </lineage>
</organism>
<name>A0A2T4JGK6_9RHOB</name>
<feature type="region of interest" description="Disordered" evidence="1">
    <location>
        <begin position="520"/>
        <end position="542"/>
    </location>
</feature>
<dbReference type="OrthoDB" id="5540942at2"/>
<dbReference type="EMBL" id="PZKF01000025">
    <property type="protein sequence ID" value="PTE17040.1"/>
    <property type="molecule type" value="Genomic_DNA"/>
</dbReference>
<dbReference type="AlphaFoldDB" id="A0A2T4JGK6"/>
<proteinExistence type="predicted"/>
<dbReference type="Proteomes" id="UP000241899">
    <property type="component" value="Unassembled WGS sequence"/>
</dbReference>
<protein>
    <submittedName>
        <fullName evidence="3">Uncharacterized protein</fullName>
    </submittedName>
</protein>
<feature type="chain" id="PRO_5015425612" evidence="2">
    <location>
        <begin position="24"/>
        <end position="859"/>
    </location>
</feature>
<accession>A0A2T4JGK6</accession>
<feature type="signal peptide" evidence="2">
    <location>
        <begin position="1"/>
        <end position="23"/>
    </location>
</feature>
<evidence type="ECO:0000256" key="2">
    <source>
        <dbReference type="SAM" id="SignalP"/>
    </source>
</evidence>
<sequence>MTTQATRLACTTAVALALSLGLAAPLAAQSSTDTVAIARSEVPGDWSAQMFRGIAFALPPGWQEMGRSDENVIYFGGDVATRTGPGFGLMLEDDPDQTFSGSTIVELGQVTFENGQVFRRISSSVTESGVEMWAEILISKVPVSGDDHLVIVQSAYGDALDPYRSVHAGILASLDLPAPGSVLREPVLGGAFVAPVEGTWDTKSHSDDEVLTYEQRDLAGEVTLYRYAADPATGHLNRWYLPSDVAGQPVTLMDQPALLYEWTQRSNRFSDGSDADTTTRIFVFETCLPGPDTLAIGFEGLPSFYRSEQVAQLVDAIEPARGDAACGAANLPAGAVAGSPGARPDGLAGFQAVGVPAPTAPAAKAEGTALNGILTYSAREGWIAMSGEGTLTLMHPDGRGVVTVARGAAVLPPNGLAALVPPGRLPSFFGDYYMEWTQFGWPSTSAEFMDNGQPVTGWHFLNISRNCLPGQEPVALYWAGINRFLSGDTLRDLLMGLRFNWPEGMEECALKDAGVGAALSGLPAEPAPEHSAAPEPAPQPQPPVAAEAELLLPPPPPPVMPVEEPAEEPDAFIEGEAGYTLYRNGRYGTFIEYPASYFRAEPPPDSGDGRTFVSADGQSQFYVFAQYNALGLTQDEMMRQDIEQGGTDSVTYRKSGEGWYVLSGYGDGGVIYYRKVILDPSGLVQVFEIAYPPSLKEAFDPVVTYMANSFGPGTPTGDWTQGVDPAWDDEVTKEPVRVDRLTSPARGTDLRKALMAAARGPIEAEIGLSIVFVASVLRTDGTWAYLQAVPHNPDGSRINWANTPYAAEMKKGVMSDTAMVLMRKVQGEWTVVDHIFGPTDVYWLNWANAYELDEALFTP</sequence>
<gene>
    <name evidence="3" type="ORF">C5F46_11145</name>
</gene>
<evidence type="ECO:0000313" key="3">
    <source>
        <dbReference type="EMBL" id="PTE17040.1"/>
    </source>
</evidence>